<gene>
    <name evidence="9" type="ORF">HMPREF1541_10476</name>
</gene>
<name>W2S6H0_CYPE1</name>
<dbReference type="GO" id="GO:0000978">
    <property type="term" value="F:RNA polymerase II cis-regulatory region sequence-specific DNA binding"/>
    <property type="evidence" value="ECO:0007669"/>
    <property type="project" value="TreeGrafter"/>
</dbReference>
<dbReference type="STRING" id="1220924.W2S6H0"/>
<dbReference type="GO" id="GO:0008270">
    <property type="term" value="F:zinc ion binding"/>
    <property type="evidence" value="ECO:0007669"/>
    <property type="project" value="InterPro"/>
</dbReference>
<dbReference type="InterPro" id="IPR007219">
    <property type="entry name" value="XnlR_reg_dom"/>
</dbReference>
<evidence type="ECO:0000256" key="2">
    <source>
        <dbReference type="ARBA" id="ARBA00022833"/>
    </source>
</evidence>
<keyword evidence="10" id="KW-1185">Reference proteome</keyword>
<dbReference type="RefSeq" id="XP_008713369.1">
    <property type="nucleotide sequence ID" value="XM_008715147.1"/>
</dbReference>
<keyword evidence="4" id="KW-0238">DNA-binding</keyword>
<feature type="compositionally biased region" description="Polar residues" evidence="7">
    <location>
        <begin position="75"/>
        <end position="87"/>
    </location>
</feature>
<evidence type="ECO:0000259" key="8">
    <source>
        <dbReference type="PROSITE" id="PS50048"/>
    </source>
</evidence>
<evidence type="ECO:0000313" key="9">
    <source>
        <dbReference type="EMBL" id="ETN44296.1"/>
    </source>
</evidence>
<dbReference type="InParanoid" id="W2S6H0"/>
<dbReference type="eggNOG" id="ENOG502QSY9">
    <property type="taxonomic scope" value="Eukaryota"/>
</dbReference>
<evidence type="ECO:0000256" key="3">
    <source>
        <dbReference type="ARBA" id="ARBA00023015"/>
    </source>
</evidence>
<feature type="compositionally biased region" description="Low complexity" evidence="7">
    <location>
        <begin position="923"/>
        <end position="942"/>
    </location>
</feature>
<feature type="region of interest" description="Disordered" evidence="7">
    <location>
        <begin position="103"/>
        <end position="154"/>
    </location>
</feature>
<feature type="region of interest" description="Disordered" evidence="7">
    <location>
        <begin position="67"/>
        <end position="89"/>
    </location>
</feature>
<dbReference type="VEuPathDB" id="FungiDB:HMPREF1541_10476"/>
<dbReference type="GO" id="GO:0005634">
    <property type="term" value="C:nucleus"/>
    <property type="evidence" value="ECO:0007669"/>
    <property type="project" value="TreeGrafter"/>
</dbReference>
<dbReference type="PROSITE" id="PS50048">
    <property type="entry name" value="ZN2_CY6_FUNGAL_2"/>
    <property type="match status" value="1"/>
</dbReference>
<dbReference type="OrthoDB" id="762982at2759"/>
<feature type="region of interest" description="Disordered" evidence="7">
    <location>
        <begin position="626"/>
        <end position="650"/>
    </location>
</feature>
<dbReference type="HOGENOM" id="CLU_007426_0_2_1"/>
<keyword evidence="1" id="KW-0479">Metal-binding</keyword>
<dbReference type="GO" id="GO:0001228">
    <property type="term" value="F:DNA-binding transcription activator activity, RNA polymerase II-specific"/>
    <property type="evidence" value="ECO:0007669"/>
    <property type="project" value="TreeGrafter"/>
</dbReference>
<dbReference type="Pfam" id="PF04082">
    <property type="entry name" value="Fungal_trans"/>
    <property type="match status" value="1"/>
</dbReference>
<protein>
    <recommendedName>
        <fullName evidence="8">Zn(2)-C6 fungal-type domain-containing protein</fullName>
    </recommendedName>
</protein>
<feature type="domain" description="Zn(2)-C6 fungal-type" evidence="8">
    <location>
        <begin position="34"/>
        <end position="65"/>
    </location>
</feature>
<dbReference type="InterPro" id="IPR051430">
    <property type="entry name" value="Fungal_TF_Env_Response"/>
</dbReference>
<dbReference type="Proteomes" id="UP000030752">
    <property type="component" value="Unassembled WGS sequence"/>
</dbReference>
<dbReference type="SUPFAM" id="SSF57701">
    <property type="entry name" value="Zn2/Cys6 DNA-binding domain"/>
    <property type="match status" value="1"/>
</dbReference>
<feature type="region of interest" description="Disordered" evidence="7">
    <location>
        <begin position="1"/>
        <end position="24"/>
    </location>
</feature>
<keyword evidence="5" id="KW-0804">Transcription</keyword>
<sequence length="942" mass="103277">MTPTPPSGASSNTGSGASPDNFRVVRKRNRIPLSCAPCRHRKLKCNRQSPCDNCTKRGDGGSCTYAAPTTKKKSSNNQGNTNQNPDDMQNRIDRLEGLVLSLMTNGSSAPGPSAANEALSAGDSMGSGSLGPNLDNELDDSQAMDDIPDDVSETDDVTKSFGILKVDQENKKTFYVGEAHWAALLNEIGEVKNYFVAHRKEYEAQMEKVAQSRRDLGTDVGAGPALLFGATVPPSRSEILAQIPSRYMSDILIGRYFNTFDPATHILHGPTFQRQYNAHWQDSNKTSIVWVGMLFAMMRLAMLSYGREGDEPPEFRGKCQDLAANYRTQMAHCLITADYTKPHNHIIETLIFHLHAEYTSNRDAEASVWVLVGMIARLAMRMGYHRDPKFFPNLSAFQGEMRRRIWTFVRSADLLFSFQVALPSMIRIGDSDTELPNNLFDDEFDEDTKSLPPSRPANEATPISYMIAKGKLSFGFGRVLEEINGITRKGYDDILKIDKGLRDIYDGIPDYLKLKPMREMSLAPISLIMARFSLATVYHKSQCVLHRRYLRQARGNNRYVYSRKTCIESAMQLLSFQLTQHQASQERGRLRSVRSHVNSLTTHDFLLAATIVCMDLYQQRDRAVAGESGNDVSTPSTSVSGGSVSQGSNMSNDGVYIPGLQYTREDLIKALEESRRVWTANRDFSMEAYKASELLNVLLTHLKLPYPSGSAQNQNTTQSTPQSNDEQTAAMTLNMLQSGQQSGSMPPPQQGQWPGDPKNMPNMFSSNPDTPGFGNFGGMTNANSPFPGNLFDGAWAGGGNAMNVDWDAWDSSFQNMSNAALDPAANIFGGAGSPSNMFTSQSSPDSANDASFGMNNFYGQNIGQMMGVGGPMTLDMGINPNDGPMLSATSTSSGDGGQGAGEVFMGVQSPQPGGFPTWKWTIGSEGQNQNQGQGQGHSQEQK</sequence>
<dbReference type="CDD" id="cd12148">
    <property type="entry name" value="fungal_TF_MHR"/>
    <property type="match status" value="1"/>
</dbReference>
<dbReference type="PANTHER" id="PTHR31944">
    <property type="entry name" value="HEME-RESPONSIVE ZINC FINGER TRANSCRIPTION FACTOR HAP1"/>
    <property type="match status" value="1"/>
</dbReference>
<dbReference type="CDD" id="cd00067">
    <property type="entry name" value="GAL4"/>
    <property type="match status" value="1"/>
</dbReference>
<feature type="compositionally biased region" description="Low complexity" evidence="7">
    <location>
        <begin position="7"/>
        <end position="19"/>
    </location>
</feature>
<dbReference type="PANTHER" id="PTHR31944:SF131">
    <property type="entry name" value="HEME-RESPONSIVE ZINC FINGER TRANSCRIPTION FACTOR HAP1"/>
    <property type="match status" value="1"/>
</dbReference>
<dbReference type="AlphaFoldDB" id="W2S6H0"/>
<organism evidence="9 10">
    <name type="scientific">Cyphellophora europaea (strain CBS 101466)</name>
    <name type="common">Phialophora europaea</name>
    <dbReference type="NCBI Taxonomy" id="1220924"/>
    <lineage>
        <taxon>Eukaryota</taxon>
        <taxon>Fungi</taxon>
        <taxon>Dikarya</taxon>
        <taxon>Ascomycota</taxon>
        <taxon>Pezizomycotina</taxon>
        <taxon>Eurotiomycetes</taxon>
        <taxon>Chaetothyriomycetidae</taxon>
        <taxon>Chaetothyriales</taxon>
        <taxon>Cyphellophoraceae</taxon>
        <taxon>Cyphellophora</taxon>
    </lineage>
</organism>
<reference evidence="9 10" key="1">
    <citation type="submission" date="2013-03" db="EMBL/GenBank/DDBJ databases">
        <title>The Genome Sequence of Phialophora europaea CBS 101466.</title>
        <authorList>
            <consortium name="The Broad Institute Genomics Platform"/>
            <person name="Cuomo C."/>
            <person name="de Hoog S."/>
            <person name="Gorbushina A."/>
            <person name="Walker B."/>
            <person name="Young S.K."/>
            <person name="Zeng Q."/>
            <person name="Gargeya S."/>
            <person name="Fitzgerald M."/>
            <person name="Haas B."/>
            <person name="Abouelleil A."/>
            <person name="Allen A.W."/>
            <person name="Alvarado L."/>
            <person name="Arachchi H.M."/>
            <person name="Berlin A.M."/>
            <person name="Chapman S.B."/>
            <person name="Gainer-Dewar J."/>
            <person name="Goldberg J."/>
            <person name="Griggs A."/>
            <person name="Gujja S."/>
            <person name="Hansen M."/>
            <person name="Howarth C."/>
            <person name="Imamovic A."/>
            <person name="Ireland A."/>
            <person name="Larimer J."/>
            <person name="McCowan C."/>
            <person name="Murphy C."/>
            <person name="Pearson M."/>
            <person name="Poon T.W."/>
            <person name="Priest M."/>
            <person name="Roberts A."/>
            <person name="Saif S."/>
            <person name="Shea T."/>
            <person name="Sisk P."/>
            <person name="Sykes S."/>
            <person name="Wortman J."/>
            <person name="Nusbaum C."/>
            <person name="Birren B."/>
        </authorList>
    </citation>
    <scope>NUCLEOTIDE SEQUENCE [LARGE SCALE GENOMIC DNA]</scope>
    <source>
        <strain evidence="9 10">CBS 101466</strain>
    </source>
</reference>
<feature type="region of interest" description="Disordered" evidence="7">
    <location>
        <begin position="879"/>
        <end position="942"/>
    </location>
</feature>
<dbReference type="GO" id="GO:0006351">
    <property type="term" value="P:DNA-templated transcription"/>
    <property type="evidence" value="ECO:0007669"/>
    <property type="project" value="InterPro"/>
</dbReference>
<dbReference type="Gene3D" id="4.10.240.10">
    <property type="entry name" value="Zn(2)-C6 fungal-type DNA-binding domain"/>
    <property type="match status" value="1"/>
</dbReference>
<dbReference type="Pfam" id="PF00172">
    <property type="entry name" value="Zn_clus"/>
    <property type="match status" value="1"/>
</dbReference>
<dbReference type="InterPro" id="IPR036864">
    <property type="entry name" value="Zn2-C6_fun-type_DNA-bd_sf"/>
</dbReference>
<dbReference type="PROSITE" id="PS00463">
    <property type="entry name" value="ZN2_CY6_FUNGAL_1"/>
    <property type="match status" value="1"/>
</dbReference>
<feature type="compositionally biased region" description="Low complexity" evidence="7">
    <location>
        <begin position="632"/>
        <end position="648"/>
    </location>
</feature>
<evidence type="ECO:0000313" key="10">
    <source>
        <dbReference type="Proteomes" id="UP000030752"/>
    </source>
</evidence>
<dbReference type="GeneID" id="19977815"/>
<evidence type="ECO:0000256" key="4">
    <source>
        <dbReference type="ARBA" id="ARBA00023125"/>
    </source>
</evidence>
<evidence type="ECO:0000256" key="7">
    <source>
        <dbReference type="SAM" id="MobiDB-lite"/>
    </source>
</evidence>
<dbReference type="EMBL" id="KB822715">
    <property type="protein sequence ID" value="ETN44296.1"/>
    <property type="molecule type" value="Genomic_DNA"/>
</dbReference>
<keyword evidence="2" id="KW-0862">Zinc</keyword>
<evidence type="ECO:0000256" key="6">
    <source>
        <dbReference type="ARBA" id="ARBA00023242"/>
    </source>
</evidence>
<dbReference type="InterPro" id="IPR001138">
    <property type="entry name" value="Zn2Cys6_DnaBD"/>
</dbReference>
<accession>W2S6H0</accession>
<dbReference type="SMART" id="SM00066">
    <property type="entry name" value="GAL4"/>
    <property type="match status" value="1"/>
</dbReference>
<keyword evidence="6" id="KW-0539">Nucleus</keyword>
<evidence type="ECO:0000256" key="1">
    <source>
        <dbReference type="ARBA" id="ARBA00022723"/>
    </source>
</evidence>
<feature type="compositionally biased region" description="Acidic residues" evidence="7">
    <location>
        <begin position="136"/>
        <end position="154"/>
    </location>
</feature>
<evidence type="ECO:0000256" key="5">
    <source>
        <dbReference type="ARBA" id="ARBA00023163"/>
    </source>
</evidence>
<proteinExistence type="predicted"/>
<keyword evidence="3" id="KW-0805">Transcription regulation</keyword>
<dbReference type="SMART" id="SM00906">
    <property type="entry name" value="Fungal_trans"/>
    <property type="match status" value="1"/>
</dbReference>